<gene>
    <name evidence="2" type="ORF">PAXRUDRAFT_16831</name>
</gene>
<reference evidence="3" key="2">
    <citation type="submission" date="2015-01" db="EMBL/GenBank/DDBJ databases">
        <title>Evolutionary Origins and Diversification of the Mycorrhizal Mutualists.</title>
        <authorList>
            <consortium name="DOE Joint Genome Institute"/>
            <consortium name="Mycorrhizal Genomics Consortium"/>
            <person name="Kohler A."/>
            <person name="Kuo A."/>
            <person name="Nagy L.G."/>
            <person name="Floudas D."/>
            <person name="Copeland A."/>
            <person name="Barry K.W."/>
            <person name="Cichocki N."/>
            <person name="Veneault-Fourrey C."/>
            <person name="LaButti K."/>
            <person name="Lindquist E.A."/>
            <person name="Lipzen A."/>
            <person name="Lundell T."/>
            <person name="Morin E."/>
            <person name="Murat C."/>
            <person name="Riley R."/>
            <person name="Ohm R."/>
            <person name="Sun H."/>
            <person name="Tunlid A."/>
            <person name="Henrissat B."/>
            <person name="Grigoriev I.V."/>
            <person name="Hibbett D.S."/>
            <person name="Martin F."/>
        </authorList>
    </citation>
    <scope>NUCLEOTIDE SEQUENCE [LARGE SCALE GENOMIC DNA]</scope>
    <source>
        <strain evidence="3">Ve08.2h10</strain>
    </source>
</reference>
<keyword evidence="3" id="KW-1185">Reference proteome</keyword>
<evidence type="ECO:0000313" key="3">
    <source>
        <dbReference type="Proteomes" id="UP000054538"/>
    </source>
</evidence>
<proteinExistence type="predicted"/>
<evidence type="ECO:0000313" key="2">
    <source>
        <dbReference type="EMBL" id="KIK78518.1"/>
    </source>
</evidence>
<accession>A0A0D0CT26</accession>
<dbReference type="InParanoid" id="A0A0D0CT26"/>
<dbReference type="AlphaFoldDB" id="A0A0D0CT26"/>
<feature type="region of interest" description="Disordered" evidence="1">
    <location>
        <begin position="1"/>
        <end position="29"/>
    </location>
</feature>
<protein>
    <submittedName>
        <fullName evidence="2">Uncharacterized protein</fullName>
    </submittedName>
</protein>
<evidence type="ECO:0000256" key="1">
    <source>
        <dbReference type="SAM" id="MobiDB-lite"/>
    </source>
</evidence>
<sequence>MGSPPFWRQPHAPIVSPPNAPPGLTNHPPVPVNQFLGLPHHMIEHEPFQPFVPAAVPPPVAPLGPAFNPNAPQ</sequence>
<dbReference type="HOGENOM" id="CLU_2705553_0_0_1"/>
<dbReference type="OrthoDB" id="2710340at2759"/>
<reference evidence="2 3" key="1">
    <citation type="submission" date="2014-04" db="EMBL/GenBank/DDBJ databases">
        <authorList>
            <consortium name="DOE Joint Genome Institute"/>
            <person name="Kuo A."/>
            <person name="Kohler A."/>
            <person name="Jargeat P."/>
            <person name="Nagy L.G."/>
            <person name="Floudas D."/>
            <person name="Copeland A."/>
            <person name="Barry K.W."/>
            <person name="Cichocki N."/>
            <person name="Veneault-Fourrey C."/>
            <person name="LaButti K."/>
            <person name="Lindquist E.A."/>
            <person name="Lipzen A."/>
            <person name="Lundell T."/>
            <person name="Morin E."/>
            <person name="Murat C."/>
            <person name="Sun H."/>
            <person name="Tunlid A."/>
            <person name="Henrissat B."/>
            <person name="Grigoriev I.V."/>
            <person name="Hibbett D.S."/>
            <person name="Martin F."/>
            <person name="Nordberg H.P."/>
            <person name="Cantor M.N."/>
            <person name="Hua S.X."/>
        </authorList>
    </citation>
    <scope>NUCLEOTIDE SEQUENCE [LARGE SCALE GENOMIC DNA]</scope>
    <source>
        <strain evidence="2 3">Ve08.2h10</strain>
    </source>
</reference>
<name>A0A0D0CT26_9AGAM</name>
<organism evidence="2 3">
    <name type="scientific">Paxillus rubicundulus Ve08.2h10</name>
    <dbReference type="NCBI Taxonomy" id="930991"/>
    <lineage>
        <taxon>Eukaryota</taxon>
        <taxon>Fungi</taxon>
        <taxon>Dikarya</taxon>
        <taxon>Basidiomycota</taxon>
        <taxon>Agaricomycotina</taxon>
        <taxon>Agaricomycetes</taxon>
        <taxon>Agaricomycetidae</taxon>
        <taxon>Boletales</taxon>
        <taxon>Paxilineae</taxon>
        <taxon>Paxillaceae</taxon>
        <taxon>Paxillus</taxon>
    </lineage>
</organism>
<dbReference type="EMBL" id="KN826565">
    <property type="protein sequence ID" value="KIK78518.1"/>
    <property type="molecule type" value="Genomic_DNA"/>
</dbReference>
<dbReference type="Proteomes" id="UP000054538">
    <property type="component" value="Unassembled WGS sequence"/>
</dbReference>